<dbReference type="InterPro" id="IPR009875">
    <property type="entry name" value="PilZ_domain"/>
</dbReference>
<keyword evidence="1" id="KW-0175">Coiled coil</keyword>
<proteinExistence type="predicted"/>
<evidence type="ECO:0000256" key="1">
    <source>
        <dbReference type="SAM" id="Coils"/>
    </source>
</evidence>
<feature type="coiled-coil region" evidence="1">
    <location>
        <begin position="89"/>
        <end position="116"/>
    </location>
</feature>
<gene>
    <name evidence="3" type="ORF">JOH49_006581</name>
</gene>
<evidence type="ECO:0000313" key="4">
    <source>
        <dbReference type="Proteomes" id="UP000673383"/>
    </source>
</evidence>
<dbReference type="AlphaFoldDB" id="A0A8I2C734"/>
<organism evidence="3 4">
    <name type="scientific">Bradyrhizobium elkanii</name>
    <dbReference type="NCBI Taxonomy" id="29448"/>
    <lineage>
        <taxon>Bacteria</taxon>
        <taxon>Pseudomonadati</taxon>
        <taxon>Pseudomonadota</taxon>
        <taxon>Alphaproteobacteria</taxon>
        <taxon>Hyphomicrobiales</taxon>
        <taxon>Nitrobacteraceae</taxon>
        <taxon>Bradyrhizobium</taxon>
    </lineage>
</organism>
<reference evidence="3" key="1">
    <citation type="submission" date="2021-02" db="EMBL/GenBank/DDBJ databases">
        <title>Genomic Encyclopedia of Type Strains, Phase IV (KMG-V): Genome sequencing to study the core and pangenomes of soil and plant-associated prokaryotes.</title>
        <authorList>
            <person name="Whitman W."/>
        </authorList>
    </citation>
    <scope>NUCLEOTIDE SEQUENCE</scope>
    <source>
        <strain evidence="3">USDA 406</strain>
    </source>
</reference>
<evidence type="ECO:0000259" key="2">
    <source>
        <dbReference type="Pfam" id="PF07238"/>
    </source>
</evidence>
<dbReference type="Proteomes" id="UP000673383">
    <property type="component" value="Unassembled WGS sequence"/>
</dbReference>
<dbReference type="Pfam" id="PF07238">
    <property type="entry name" value="PilZ"/>
    <property type="match status" value="1"/>
</dbReference>
<protein>
    <recommendedName>
        <fullName evidence="2">PilZ domain-containing protein</fullName>
    </recommendedName>
</protein>
<dbReference type="RefSeq" id="WP_209944863.1">
    <property type="nucleotide sequence ID" value="NZ_JAFICZ010000001.1"/>
</dbReference>
<evidence type="ECO:0000313" key="3">
    <source>
        <dbReference type="EMBL" id="MBP1296828.1"/>
    </source>
</evidence>
<sequence length="117" mass="13202">MQDRRQSVGDKVFFGAVAEINERGSTMDCVVRNISEGGACVEFGDAVHLPEELNLSVARKGRSFLARLIWRQANKVGLAFRIMTSDTPVSDLDERVRRSEIKKRQLQRRINELLGQG</sequence>
<dbReference type="Gene3D" id="2.40.10.220">
    <property type="entry name" value="predicted glycosyltransferase like domains"/>
    <property type="match status" value="1"/>
</dbReference>
<dbReference type="EMBL" id="JAFICZ010000001">
    <property type="protein sequence ID" value="MBP1296828.1"/>
    <property type="molecule type" value="Genomic_DNA"/>
</dbReference>
<name>A0A8I2C734_BRAEL</name>
<dbReference type="GO" id="GO:0035438">
    <property type="term" value="F:cyclic-di-GMP binding"/>
    <property type="evidence" value="ECO:0007669"/>
    <property type="project" value="InterPro"/>
</dbReference>
<dbReference type="SUPFAM" id="SSF141371">
    <property type="entry name" value="PilZ domain-like"/>
    <property type="match status" value="1"/>
</dbReference>
<accession>A0A8I2C734</accession>
<comment type="caution">
    <text evidence="3">The sequence shown here is derived from an EMBL/GenBank/DDBJ whole genome shotgun (WGS) entry which is preliminary data.</text>
</comment>
<feature type="domain" description="PilZ" evidence="2">
    <location>
        <begin position="5"/>
        <end position="86"/>
    </location>
</feature>